<accession>A0A1F6YB63</accession>
<proteinExistence type="predicted"/>
<evidence type="ECO:0008006" key="12">
    <source>
        <dbReference type="Google" id="ProtNLM"/>
    </source>
</evidence>
<evidence type="ECO:0000256" key="1">
    <source>
        <dbReference type="ARBA" id="ARBA00022553"/>
    </source>
</evidence>
<dbReference type="SMART" id="SM00862">
    <property type="entry name" value="Trans_reg_C"/>
    <property type="match status" value="1"/>
</dbReference>
<evidence type="ECO:0000256" key="2">
    <source>
        <dbReference type="ARBA" id="ARBA00023012"/>
    </source>
</evidence>
<dbReference type="InterPro" id="IPR011006">
    <property type="entry name" value="CheY-like_superfamily"/>
</dbReference>
<dbReference type="InterPro" id="IPR039420">
    <property type="entry name" value="WalR-like"/>
</dbReference>
<dbReference type="PROSITE" id="PS50110">
    <property type="entry name" value="RESPONSE_REGULATORY"/>
    <property type="match status" value="1"/>
</dbReference>
<gene>
    <name evidence="10" type="ORF">A3G06_02020</name>
</gene>
<evidence type="ECO:0000259" key="8">
    <source>
        <dbReference type="PROSITE" id="PS50110"/>
    </source>
</evidence>
<feature type="DNA-binding region" description="OmpR/PhoB-type" evidence="7">
    <location>
        <begin position="124"/>
        <end position="222"/>
    </location>
</feature>
<dbReference type="PROSITE" id="PS51755">
    <property type="entry name" value="OMPR_PHOB"/>
    <property type="match status" value="1"/>
</dbReference>
<evidence type="ECO:0000256" key="6">
    <source>
        <dbReference type="PROSITE-ProRule" id="PRU00169"/>
    </source>
</evidence>
<dbReference type="PANTHER" id="PTHR48111:SF22">
    <property type="entry name" value="REGULATOR OF RPOS"/>
    <property type="match status" value="1"/>
</dbReference>
<evidence type="ECO:0000259" key="9">
    <source>
        <dbReference type="PROSITE" id="PS51755"/>
    </source>
</evidence>
<evidence type="ECO:0000256" key="3">
    <source>
        <dbReference type="ARBA" id="ARBA00023015"/>
    </source>
</evidence>
<dbReference type="CDD" id="cd00383">
    <property type="entry name" value="trans_reg_C"/>
    <property type="match status" value="1"/>
</dbReference>
<dbReference type="SUPFAM" id="SSF52172">
    <property type="entry name" value="CheY-like"/>
    <property type="match status" value="1"/>
</dbReference>
<dbReference type="GO" id="GO:0000156">
    <property type="term" value="F:phosphorelay response regulator activity"/>
    <property type="evidence" value="ECO:0007669"/>
    <property type="project" value="TreeGrafter"/>
</dbReference>
<dbReference type="InterPro" id="IPR001789">
    <property type="entry name" value="Sig_transdc_resp-reg_receiver"/>
</dbReference>
<dbReference type="EMBL" id="MFVV01000016">
    <property type="protein sequence ID" value="OGJ03596.1"/>
    <property type="molecule type" value="Genomic_DNA"/>
</dbReference>
<keyword evidence="5" id="KW-0804">Transcription</keyword>
<evidence type="ECO:0000256" key="4">
    <source>
        <dbReference type="ARBA" id="ARBA00023125"/>
    </source>
</evidence>
<dbReference type="PANTHER" id="PTHR48111">
    <property type="entry name" value="REGULATOR OF RPOS"/>
    <property type="match status" value="1"/>
</dbReference>
<dbReference type="Proteomes" id="UP000176192">
    <property type="component" value="Unassembled WGS sequence"/>
</dbReference>
<evidence type="ECO:0000256" key="5">
    <source>
        <dbReference type="ARBA" id="ARBA00023163"/>
    </source>
</evidence>
<dbReference type="Gene3D" id="6.10.250.690">
    <property type="match status" value="1"/>
</dbReference>
<organism evidence="10 11">
    <name type="scientific">Candidatus Nomurabacteria bacterium RIFCSPLOWO2_12_FULL_46_14</name>
    <dbReference type="NCBI Taxonomy" id="1801797"/>
    <lineage>
        <taxon>Bacteria</taxon>
        <taxon>Candidatus Nomuraibacteriota</taxon>
    </lineage>
</organism>
<dbReference type="Pfam" id="PF00072">
    <property type="entry name" value="Response_reg"/>
    <property type="match status" value="1"/>
</dbReference>
<keyword evidence="2" id="KW-0902">Two-component regulatory system</keyword>
<dbReference type="GO" id="GO:0032993">
    <property type="term" value="C:protein-DNA complex"/>
    <property type="evidence" value="ECO:0007669"/>
    <property type="project" value="TreeGrafter"/>
</dbReference>
<name>A0A1F6YB63_9BACT</name>
<dbReference type="Pfam" id="PF00486">
    <property type="entry name" value="Trans_reg_C"/>
    <property type="match status" value="1"/>
</dbReference>
<evidence type="ECO:0000313" key="11">
    <source>
        <dbReference type="Proteomes" id="UP000176192"/>
    </source>
</evidence>
<dbReference type="AlphaFoldDB" id="A0A1F6YB63"/>
<feature type="modified residue" description="4-aspartylphosphate" evidence="6">
    <location>
        <position position="51"/>
    </location>
</feature>
<dbReference type="SMART" id="SM00448">
    <property type="entry name" value="REC"/>
    <property type="match status" value="1"/>
</dbReference>
<dbReference type="InterPro" id="IPR016032">
    <property type="entry name" value="Sig_transdc_resp-reg_C-effctor"/>
</dbReference>
<dbReference type="STRING" id="1801797.A3G06_02020"/>
<dbReference type="GO" id="GO:0005829">
    <property type="term" value="C:cytosol"/>
    <property type="evidence" value="ECO:0007669"/>
    <property type="project" value="TreeGrafter"/>
</dbReference>
<reference evidence="10 11" key="1">
    <citation type="journal article" date="2016" name="Nat. Commun.">
        <title>Thousands of microbial genomes shed light on interconnected biogeochemical processes in an aquifer system.</title>
        <authorList>
            <person name="Anantharaman K."/>
            <person name="Brown C.T."/>
            <person name="Hug L.A."/>
            <person name="Sharon I."/>
            <person name="Castelle C.J."/>
            <person name="Probst A.J."/>
            <person name="Thomas B.C."/>
            <person name="Singh A."/>
            <person name="Wilkins M.J."/>
            <person name="Karaoz U."/>
            <person name="Brodie E.L."/>
            <person name="Williams K.H."/>
            <person name="Hubbard S.S."/>
            <person name="Banfield J.F."/>
        </authorList>
    </citation>
    <scope>NUCLEOTIDE SEQUENCE [LARGE SCALE GENOMIC DNA]</scope>
</reference>
<dbReference type="InterPro" id="IPR001867">
    <property type="entry name" value="OmpR/PhoB-type_DNA-bd"/>
</dbReference>
<keyword evidence="4 7" id="KW-0238">DNA-binding</keyword>
<evidence type="ECO:0000256" key="7">
    <source>
        <dbReference type="PROSITE-ProRule" id="PRU01091"/>
    </source>
</evidence>
<feature type="domain" description="OmpR/PhoB-type" evidence="9">
    <location>
        <begin position="124"/>
        <end position="222"/>
    </location>
</feature>
<keyword evidence="3" id="KW-0805">Transcription regulation</keyword>
<dbReference type="Gene3D" id="3.40.50.2300">
    <property type="match status" value="1"/>
</dbReference>
<dbReference type="GO" id="GO:0000976">
    <property type="term" value="F:transcription cis-regulatory region binding"/>
    <property type="evidence" value="ECO:0007669"/>
    <property type="project" value="TreeGrafter"/>
</dbReference>
<dbReference type="InterPro" id="IPR036388">
    <property type="entry name" value="WH-like_DNA-bd_sf"/>
</dbReference>
<dbReference type="GO" id="GO:0006355">
    <property type="term" value="P:regulation of DNA-templated transcription"/>
    <property type="evidence" value="ECO:0007669"/>
    <property type="project" value="InterPro"/>
</dbReference>
<dbReference type="Gene3D" id="1.10.10.10">
    <property type="entry name" value="Winged helix-like DNA-binding domain superfamily/Winged helix DNA-binding domain"/>
    <property type="match status" value="1"/>
</dbReference>
<sequence length="222" mass="24862">MAILIIEDEIKIVDILKRALKGKGYSVDAAYDGAEGLGKALKNKYELIILDIMLPKKGGFAVCKEVRRHGIQTPIIMLTARGLEEERVKGLDAGADDYIVKPFGLNELFARIRSVLRRPKTVESDVWKAGDLVLDTKSREVTKAGRILNLTPKEYMLLHALISRKGEALSRRELIDIAWGPDFKEGNNELNVHMRYLRKKIGDGGAKPLIHTLRGMGFTLKE</sequence>
<feature type="domain" description="Response regulatory" evidence="8">
    <location>
        <begin position="2"/>
        <end position="116"/>
    </location>
</feature>
<comment type="caution">
    <text evidence="10">The sequence shown here is derived from an EMBL/GenBank/DDBJ whole genome shotgun (WGS) entry which is preliminary data.</text>
</comment>
<evidence type="ECO:0000313" key="10">
    <source>
        <dbReference type="EMBL" id="OGJ03596.1"/>
    </source>
</evidence>
<dbReference type="FunFam" id="3.40.50.2300:FF:000001">
    <property type="entry name" value="DNA-binding response regulator PhoB"/>
    <property type="match status" value="1"/>
</dbReference>
<dbReference type="SUPFAM" id="SSF46894">
    <property type="entry name" value="C-terminal effector domain of the bipartite response regulators"/>
    <property type="match status" value="1"/>
</dbReference>
<protein>
    <recommendedName>
        <fullName evidence="12">DNA-binding response regulator</fullName>
    </recommendedName>
</protein>
<keyword evidence="1 6" id="KW-0597">Phosphoprotein</keyword>